<dbReference type="EMBL" id="KV784354">
    <property type="protein sequence ID" value="OEU20506.1"/>
    <property type="molecule type" value="Genomic_DNA"/>
</dbReference>
<keyword evidence="2" id="KW-1185">Reference proteome</keyword>
<dbReference type="AlphaFoldDB" id="A0A1E7FQS5"/>
<reference evidence="1 2" key="1">
    <citation type="submission" date="2016-09" db="EMBL/GenBank/DDBJ databases">
        <title>Extensive genetic diversity and differential bi-allelic expression allows diatom success in the polar Southern Ocean.</title>
        <authorList>
            <consortium name="DOE Joint Genome Institute"/>
            <person name="Mock T."/>
            <person name="Otillar R.P."/>
            <person name="Strauss J."/>
            <person name="Dupont C."/>
            <person name="Frickenhaus S."/>
            <person name="Maumus F."/>
            <person name="Mcmullan M."/>
            <person name="Sanges R."/>
            <person name="Schmutz J."/>
            <person name="Toseland A."/>
            <person name="Valas R."/>
            <person name="Veluchamy A."/>
            <person name="Ward B.J."/>
            <person name="Allen A."/>
            <person name="Barry K."/>
            <person name="Falciatore A."/>
            <person name="Ferrante M."/>
            <person name="Fortunato A.E."/>
            <person name="Gloeckner G."/>
            <person name="Gruber A."/>
            <person name="Hipkin R."/>
            <person name="Janech M."/>
            <person name="Kroth P."/>
            <person name="Leese F."/>
            <person name="Lindquist E."/>
            <person name="Lyon B.R."/>
            <person name="Martin J."/>
            <person name="Mayer C."/>
            <person name="Parker M."/>
            <person name="Quesneville H."/>
            <person name="Raymond J."/>
            <person name="Uhlig C."/>
            <person name="Valentin K.U."/>
            <person name="Worden A.Z."/>
            <person name="Armbrust E.V."/>
            <person name="Bowler C."/>
            <person name="Green B."/>
            <person name="Moulton V."/>
            <person name="Van Oosterhout C."/>
            <person name="Grigoriev I."/>
        </authorList>
    </citation>
    <scope>NUCLEOTIDE SEQUENCE [LARGE SCALE GENOMIC DNA]</scope>
    <source>
        <strain evidence="1 2">CCMP1102</strain>
    </source>
</reference>
<dbReference type="KEGG" id="fcy:FRACYDRAFT_267664"/>
<dbReference type="InParanoid" id="A0A1E7FQS5"/>
<evidence type="ECO:0000313" key="2">
    <source>
        <dbReference type="Proteomes" id="UP000095751"/>
    </source>
</evidence>
<dbReference type="GO" id="GO:0047372">
    <property type="term" value="F:monoacylglycerol lipase activity"/>
    <property type="evidence" value="ECO:0007669"/>
    <property type="project" value="TreeGrafter"/>
</dbReference>
<name>A0A1E7FQS5_9STRA</name>
<dbReference type="Proteomes" id="UP000095751">
    <property type="component" value="Unassembled WGS sequence"/>
</dbReference>
<dbReference type="PANTHER" id="PTHR10794:SF63">
    <property type="entry name" value="ALPHA_BETA HYDROLASE 1, ISOFORM A"/>
    <property type="match status" value="1"/>
</dbReference>
<sequence>MKDSYSKQKIRQALLAPTIGEFDDVAAPISIRNDTHYPFGIKIGYDNGNAYGFDASSYRYIRHISVPFLNLTAQDDFIAGKPSRNKLGFCLSNPNIMHVETQCGGHLGWQENTPGNTFGASSWADVAVSDFFHAIMAVKKESFEKLTRETSPIAESKFDYPEPPVKFNREMEKSLTQVKINAMALTTKHLSKL</sequence>
<organism evidence="1 2">
    <name type="scientific">Fragilariopsis cylindrus CCMP1102</name>
    <dbReference type="NCBI Taxonomy" id="635003"/>
    <lineage>
        <taxon>Eukaryota</taxon>
        <taxon>Sar</taxon>
        <taxon>Stramenopiles</taxon>
        <taxon>Ochrophyta</taxon>
        <taxon>Bacillariophyta</taxon>
        <taxon>Bacillariophyceae</taxon>
        <taxon>Bacillariophycidae</taxon>
        <taxon>Bacillariales</taxon>
        <taxon>Bacillariaceae</taxon>
        <taxon>Fragilariopsis</taxon>
    </lineage>
</organism>
<dbReference type="InterPro" id="IPR050960">
    <property type="entry name" value="AB_hydrolase_4_sf"/>
</dbReference>
<dbReference type="GO" id="GO:0034338">
    <property type="term" value="F:short-chain carboxylesterase activity"/>
    <property type="evidence" value="ECO:0007669"/>
    <property type="project" value="TreeGrafter"/>
</dbReference>
<protein>
    <submittedName>
        <fullName evidence="1">Uncharacterized protein</fullName>
    </submittedName>
</protein>
<dbReference type="OrthoDB" id="41686at2759"/>
<evidence type="ECO:0000313" key="1">
    <source>
        <dbReference type="EMBL" id="OEU20506.1"/>
    </source>
</evidence>
<gene>
    <name evidence="1" type="ORF">FRACYDRAFT_267664</name>
</gene>
<accession>A0A1E7FQS5</accession>
<dbReference type="PANTHER" id="PTHR10794">
    <property type="entry name" value="ABHYDROLASE DOMAIN-CONTAINING PROTEIN"/>
    <property type="match status" value="1"/>
</dbReference>
<proteinExistence type="predicted"/>